<dbReference type="EMBL" id="BMCH01000004">
    <property type="protein sequence ID" value="GGC32674.1"/>
    <property type="molecule type" value="Genomic_DNA"/>
</dbReference>
<evidence type="ECO:0008006" key="3">
    <source>
        <dbReference type="Google" id="ProtNLM"/>
    </source>
</evidence>
<keyword evidence="2" id="KW-1185">Reference proteome</keyword>
<dbReference type="RefSeq" id="WP_188426420.1">
    <property type="nucleotide sequence ID" value="NZ_BMCH01000004.1"/>
</dbReference>
<evidence type="ECO:0000313" key="1">
    <source>
        <dbReference type="EMBL" id="GGC32674.1"/>
    </source>
</evidence>
<comment type="caution">
    <text evidence="1">The sequence shown here is derived from an EMBL/GenBank/DDBJ whole genome shotgun (WGS) entry which is preliminary data.</text>
</comment>
<gene>
    <name evidence="1" type="ORF">GCM10007207_17700</name>
</gene>
<sequence length="230" mass="23711">MQYLVDRLGKTPSDYTFLGNSYFDQQYVQQQIVSATGQTFLGGTFVNASSQMQALVTNRADQAQRLGLTFGQALSDEQKASLTQNIVWYVPAQVNGATVLAPKLYLAPGNVALSGGTIAASDAALLSASNDITFNGGRLSSGGDLSMLAGNSLTLGAGTVRQATAVKGANVSSAFSQTQNYTSSISAGGNAVLAALGGDLKSAGAIIDSTGNMVLSSDFVRQCEKVFLEG</sequence>
<proteinExistence type="predicted"/>
<organism evidence="1 2">
    <name type="scientific">Asaia siamensis</name>
    <dbReference type="NCBI Taxonomy" id="110479"/>
    <lineage>
        <taxon>Bacteria</taxon>
        <taxon>Pseudomonadati</taxon>
        <taxon>Pseudomonadota</taxon>
        <taxon>Alphaproteobacteria</taxon>
        <taxon>Acetobacterales</taxon>
        <taxon>Acetobacteraceae</taxon>
        <taxon>Asaia</taxon>
    </lineage>
</organism>
<evidence type="ECO:0000313" key="2">
    <source>
        <dbReference type="Proteomes" id="UP000637769"/>
    </source>
</evidence>
<name>A0ABQ1M787_9PROT</name>
<protein>
    <recommendedName>
        <fullName evidence="3">Filamentous hemagglutinin</fullName>
    </recommendedName>
</protein>
<reference evidence="2" key="1">
    <citation type="journal article" date="2019" name="Int. J. Syst. Evol. Microbiol.">
        <title>The Global Catalogue of Microorganisms (GCM) 10K type strain sequencing project: providing services to taxonomists for standard genome sequencing and annotation.</title>
        <authorList>
            <consortium name="The Broad Institute Genomics Platform"/>
            <consortium name="The Broad Institute Genome Sequencing Center for Infectious Disease"/>
            <person name="Wu L."/>
            <person name="Ma J."/>
        </authorList>
    </citation>
    <scope>NUCLEOTIDE SEQUENCE [LARGE SCALE GENOMIC DNA]</scope>
    <source>
        <strain evidence="2">CCM 7132</strain>
    </source>
</reference>
<dbReference type="Proteomes" id="UP000637769">
    <property type="component" value="Unassembled WGS sequence"/>
</dbReference>
<accession>A0ABQ1M787</accession>